<dbReference type="Proteomes" id="UP000184330">
    <property type="component" value="Unassembled WGS sequence"/>
</dbReference>
<dbReference type="InterPro" id="IPR005302">
    <property type="entry name" value="MoCF_Sase_C"/>
</dbReference>
<feature type="domain" description="MOSC" evidence="1">
    <location>
        <begin position="160"/>
        <end position="308"/>
    </location>
</feature>
<dbReference type="GO" id="GO:0030151">
    <property type="term" value="F:molybdenum ion binding"/>
    <property type="evidence" value="ECO:0007669"/>
    <property type="project" value="InterPro"/>
</dbReference>
<protein>
    <recommendedName>
        <fullName evidence="1">MOSC domain-containing protein</fullName>
    </recommendedName>
</protein>
<accession>A0A1L7XG51</accession>
<dbReference type="Pfam" id="PF03473">
    <property type="entry name" value="MOSC"/>
    <property type="match status" value="1"/>
</dbReference>
<organism evidence="2 3">
    <name type="scientific">Phialocephala subalpina</name>
    <dbReference type="NCBI Taxonomy" id="576137"/>
    <lineage>
        <taxon>Eukaryota</taxon>
        <taxon>Fungi</taxon>
        <taxon>Dikarya</taxon>
        <taxon>Ascomycota</taxon>
        <taxon>Pezizomycotina</taxon>
        <taxon>Leotiomycetes</taxon>
        <taxon>Helotiales</taxon>
        <taxon>Mollisiaceae</taxon>
        <taxon>Phialocephala</taxon>
        <taxon>Phialocephala fortinii species complex</taxon>
    </lineage>
</organism>
<dbReference type="AlphaFoldDB" id="A0A1L7XG51"/>
<keyword evidence="3" id="KW-1185">Reference proteome</keyword>
<dbReference type="GO" id="GO:0030170">
    <property type="term" value="F:pyridoxal phosphate binding"/>
    <property type="evidence" value="ECO:0007669"/>
    <property type="project" value="InterPro"/>
</dbReference>
<dbReference type="Pfam" id="PF03476">
    <property type="entry name" value="MOSC_N"/>
    <property type="match status" value="1"/>
</dbReference>
<dbReference type="EMBL" id="FJOG01000025">
    <property type="protein sequence ID" value="CZR64002.1"/>
    <property type="molecule type" value="Genomic_DNA"/>
</dbReference>
<dbReference type="SUPFAM" id="SSF50800">
    <property type="entry name" value="PK beta-barrel domain-like"/>
    <property type="match status" value="1"/>
</dbReference>
<evidence type="ECO:0000313" key="3">
    <source>
        <dbReference type="Proteomes" id="UP000184330"/>
    </source>
</evidence>
<evidence type="ECO:0000259" key="1">
    <source>
        <dbReference type="PROSITE" id="PS51340"/>
    </source>
</evidence>
<dbReference type="PROSITE" id="PS51340">
    <property type="entry name" value="MOSC"/>
    <property type="match status" value="1"/>
</dbReference>
<dbReference type="STRING" id="576137.A0A1L7XG51"/>
<sequence>MKITQLNIYPIKSLRPISLTTATLCPQGLAHDRRYILLKPKPDGTYGHMFVGIQTEMALFHCSPSTPSSFNVSYRIPTPPVASPSPAQNTTLEIPYEPDIKELSKIAIELHTDSTYPAYQMQEIYNTWFSRCFGYDVILAYIGDSLGVPKDDAIAQSWKLTIKSQLPSSTSPEAITFSDGAALLVVSEASLNALHPLVGEKVVLEKFRPNIVLSCPSLPAWDEDLWSSLTLPNTGIKILLTSNCSRCMSINVDLERGKMGTGPSGSLLKKMMRERRVDLGNKWTPIFGRYGFPVSGGEIRVGDEVLVGDRLEKTTVWNGVMPRLSKFGEVTS</sequence>
<evidence type="ECO:0000313" key="2">
    <source>
        <dbReference type="EMBL" id="CZR64002.1"/>
    </source>
</evidence>
<reference evidence="2 3" key="1">
    <citation type="submission" date="2016-03" db="EMBL/GenBank/DDBJ databases">
        <authorList>
            <person name="Ploux O."/>
        </authorList>
    </citation>
    <scope>NUCLEOTIDE SEQUENCE [LARGE SCALE GENOMIC DNA]</scope>
    <source>
        <strain evidence="2 3">UAMH 11012</strain>
    </source>
</reference>
<gene>
    <name evidence="2" type="ORF">PAC_13899</name>
</gene>
<dbReference type="OrthoDB" id="17255at2759"/>
<dbReference type="InterPro" id="IPR011037">
    <property type="entry name" value="Pyrv_Knase-like_insert_dom_sf"/>
</dbReference>
<dbReference type="InterPro" id="IPR005303">
    <property type="entry name" value="MOCOS_middle"/>
</dbReference>
<name>A0A1L7XG51_9HELO</name>
<dbReference type="GO" id="GO:0003824">
    <property type="term" value="F:catalytic activity"/>
    <property type="evidence" value="ECO:0007669"/>
    <property type="project" value="InterPro"/>
</dbReference>
<proteinExistence type="predicted"/>
<dbReference type="SUPFAM" id="SSF141673">
    <property type="entry name" value="MOSC N-terminal domain-like"/>
    <property type="match status" value="1"/>
</dbReference>